<protein>
    <recommendedName>
        <fullName evidence="3">Esterase YqiA</fullName>
    </recommendedName>
</protein>
<dbReference type="InterPro" id="IPR008886">
    <property type="entry name" value="UPF0227/Esterase_YqiA"/>
</dbReference>
<evidence type="ECO:0000313" key="1">
    <source>
        <dbReference type="EMBL" id="GAV19931.1"/>
    </source>
</evidence>
<evidence type="ECO:0000313" key="2">
    <source>
        <dbReference type="Proteomes" id="UP000231632"/>
    </source>
</evidence>
<reference evidence="1 2" key="1">
    <citation type="journal article" date="2017" name="Arch. Microbiol.">
        <title>Mariprofundus micogutta sp. nov., a novel iron-oxidizing zetaproteobacterium isolated from a deep-sea hydrothermal field at the Bayonnaise knoll of the Izu-Ogasawara arc, and a description of Mariprofundales ord. nov. and Zetaproteobacteria classis nov.</title>
        <authorList>
            <person name="Makita H."/>
            <person name="Tanaka E."/>
            <person name="Mitsunobu S."/>
            <person name="Miyazaki M."/>
            <person name="Nunoura T."/>
            <person name="Uematsu K."/>
            <person name="Takaki Y."/>
            <person name="Nishi S."/>
            <person name="Shimamura S."/>
            <person name="Takai K."/>
        </authorList>
    </citation>
    <scope>NUCLEOTIDE SEQUENCE [LARGE SCALE GENOMIC DNA]</scope>
    <source>
        <strain evidence="1 2">ET2</strain>
    </source>
</reference>
<dbReference type="Pfam" id="PF05728">
    <property type="entry name" value="UPF0227"/>
    <property type="match status" value="1"/>
</dbReference>
<keyword evidence="2" id="KW-1185">Reference proteome</keyword>
<dbReference type="SUPFAM" id="SSF53474">
    <property type="entry name" value="alpha/beta-Hydrolases"/>
    <property type="match status" value="1"/>
</dbReference>
<comment type="caution">
    <text evidence="1">The sequence shown here is derived from an EMBL/GenBank/DDBJ whole genome shotgun (WGS) entry which is preliminary data.</text>
</comment>
<evidence type="ECO:0008006" key="3">
    <source>
        <dbReference type="Google" id="ProtNLM"/>
    </source>
</evidence>
<dbReference type="InterPro" id="IPR029058">
    <property type="entry name" value="AB_hydrolase_fold"/>
</dbReference>
<gene>
    <name evidence="1" type="ORF">MMIC_P0892</name>
</gene>
<dbReference type="Gene3D" id="3.40.50.1820">
    <property type="entry name" value="alpha/beta hydrolase"/>
    <property type="match status" value="1"/>
</dbReference>
<organism evidence="1 2">
    <name type="scientific">Mariprofundus micogutta</name>
    <dbReference type="NCBI Taxonomy" id="1921010"/>
    <lineage>
        <taxon>Bacteria</taxon>
        <taxon>Pseudomonadati</taxon>
        <taxon>Pseudomonadota</taxon>
        <taxon>Candidatius Mariprofundia</taxon>
        <taxon>Mariprofundales</taxon>
        <taxon>Mariprofundaceae</taxon>
        <taxon>Mariprofundus</taxon>
    </lineage>
</organism>
<dbReference type="RefSeq" id="WP_072659266.1">
    <property type="nucleotide sequence ID" value="NZ_BDFD01000006.1"/>
</dbReference>
<dbReference type="EMBL" id="BDFD01000006">
    <property type="protein sequence ID" value="GAV19931.1"/>
    <property type="molecule type" value="Genomic_DNA"/>
</dbReference>
<dbReference type="OrthoDB" id="9814831at2"/>
<proteinExistence type="predicted"/>
<dbReference type="Proteomes" id="UP000231632">
    <property type="component" value="Unassembled WGS sequence"/>
</dbReference>
<name>A0A1L8CM00_9PROT</name>
<dbReference type="STRING" id="1921010.MMIC_P0892"/>
<dbReference type="AlphaFoldDB" id="A0A1L8CM00"/>
<accession>A0A1L8CM00</accession>
<dbReference type="PANTHER" id="PTHR35602">
    <property type="entry name" value="ESTERASE YQIA-RELATED"/>
    <property type="match status" value="1"/>
</dbReference>
<sequence>MLIFIHGFNSAGNSDKAYRLIKAFPDRSVLTPDCPYAPADAITDLCTLIESGLESHSSVTVIGSSLGGFYAVYLAHKYKLASILINPLVDQTLLRQQIGPQRNYYTDEQYEWTTEHCDQLDSMRVSATKLAIKPLLLLDEQDELLDSRMAAEHFDGLAEIHCFDGGSHRFEHMDEALPIMSNYIGRHGRQRT</sequence>
<dbReference type="PANTHER" id="PTHR35602:SF3">
    <property type="entry name" value="ESTERASE YQIA"/>
    <property type="match status" value="1"/>
</dbReference>